<organism evidence="1 2">
    <name type="scientific">Handelsmanbacteria sp. (strain RIFCSPLOWO2_12_FULL_64_10)</name>
    <dbReference type="NCBI Taxonomy" id="1817868"/>
    <lineage>
        <taxon>Bacteria</taxon>
        <taxon>Candidatus Handelsmaniibacteriota</taxon>
    </lineage>
</organism>
<name>A0A1F6CM61_HANXR</name>
<evidence type="ECO:0000313" key="2">
    <source>
        <dbReference type="Proteomes" id="UP000178606"/>
    </source>
</evidence>
<proteinExistence type="predicted"/>
<comment type="caution">
    <text evidence="1">The sequence shown here is derived from an EMBL/GenBank/DDBJ whole genome shotgun (WGS) entry which is preliminary data.</text>
</comment>
<dbReference type="Proteomes" id="UP000178606">
    <property type="component" value="Unassembled WGS sequence"/>
</dbReference>
<protein>
    <submittedName>
        <fullName evidence="1">Uncharacterized protein</fullName>
    </submittedName>
</protein>
<dbReference type="EMBL" id="MFKF01000214">
    <property type="protein sequence ID" value="OGG50101.1"/>
    <property type="molecule type" value="Genomic_DNA"/>
</dbReference>
<sequence length="249" mass="28599">MKTWVGLAFLRHFYYEEEIPWEKIAGQLGVEVDLSVPVGYNFPQRWMGRLARTAWKFYPRLKDGRHMEVHVVEENGTAEAEVVDVERLKGTVYEPVFPGPEANELGIKRFIHRLGEIIVSAGGLHLKLLNGQTYPDERNRPDDPGPALSVYPGPMLGYCCLERDPHMHMRRQDAPYIREPNGKDREDPIGWMVREMSTHAGELLTEAGYEEFVKTKLDQRAVAVGMREVEQAFRMPAPRYPGQWPIALK</sequence>
<accession>A0A1F6CM61</accession>
<evidence type="ECO:0000313" key="1">
    <source>
        <dbReference type="EMBL" id="OGG50101.1"/>
    </source>
</evidence>
<gene>
    <name evidence="1" type="ORF">A3F84_02635</name>
</gene>
<reference evidence="1 2" key="1">
    <citation type="journal article" date="2016" name="Nat. Commun.">
        <title>Thousands of microbial genomes shed light on interconnected biogeochemical processes in an aquifer system.</title>
        <authorList>
            <person name="Anantharaman K."/>
            <person name="Brown C.T."/>
            <person name="Hug L.A."/>
            <person name="Sharon I."/>
            <person name="Castelle C.J."/>
            <person name="Probst A.J."/>
            <person name="Thomas B.C."/>
            <person name="Singh A."/>
            <person name="Wilkins M.J."/>
            <person name="Karaoz U."/>
            <person name="Brodie E.L."/>
            <person name="Williams K.H."/>
            <person name="Hubbard S.S."/>
            <person name="Banfield J.F."/>
        </authorList>
    </citation>
    <scope>NUCLEOTIDE SEQUENCE [LARGE SCALE GENOMIC DNA]</scope>
    <source>
        <strain evidence="2">RIFCSPLOWO2_12_FULL_64_10</strain>
    </source>
</reference>
<dbReference type="AlphaFoldDB" id="A0A1F6CM61"/>